<dbReference type="Pfam" id="PF13561">
    <property type="entry name" value="adh_short_C2"/>
    <property type="match status" value="1"/>
</dbReference>
<organism evidence="3 4">
    <name type="scientific">Herbaspirillum frisingense GSF30</name>
    <dbReference type="NCBI Taxonomy" id="864073"/>
    <lineage>
        <taxon>Bacteria</taxon>
        <taxon>Pseudomonadati</taxon>
        <taxon>Pseudomonadota</taxon>
        <taxon>Betaproteobacteria</taxon>
        <taxon>Burkholderiales</taxon>
        <taxon>Oxalobacteraceae</taxon>
        <taxon>Herbaspirillum</taxon>
    </lineage>
</organism>
<gene>
    <name evidence="3" type="ORF">HFRIS_015656</name>
</gene>
<protein>
    <submittedName>
        <fullName evidence="3">Short chain dehydrogenase</fullName>
    </submittedName>
</protein>
<dbReference type="PRINTS" id="PR00081">
    <property type="entry name" value="GDHRDH"/>
</dbReference>
<dbReference type="EMBL" id="AEEC02000022">
    <property type="protein sequence ID" value="EOA03807.1"/>
    <property type="molecule type" value="Genomic_DNA"/>
</dbReference>
<dbReference type="GO" id="GO:0016616">
    <property type="term" value="F:oxidoreductase activity, acting on the CH-OH group of donors, NAD or NADP as acceptor"/>
    <property type="evidence" value="ECO:0007669"/>
    <property type="project" value="TreeGrafter"/>
</dbReference>
<dbReference type="InterPro" id="IPR002347">
    <property type="entry name" value="SDR_fam"/>
</dbReference>
<name>A0AAI9ICZ2_9BURK</name>
<keyword evidence="2" id="KW-0560">Oxidoreductase</keyword>
<dbReference type="RefSeq" id="WP_006464366.1">
    <property type="nucleotide sequence ID" value="NZ_AEEC02000022.1"/>
</dbReference>
<dbReference type="InterPro" id="IPR020904">
    <property type="entry name" value="Sc_DH/Rdtase_CS"/>
</dbReference>
<proteinExistence type="inferred from homology"/>
<evidence type="ECO:0000256" key="1">
    <source>
        <dbReference type="ARBA" id="ARBA00006484"/>
    </source>
</evidence>
<dbReference type="AlphaFoldDB" id="A0AAI9ICZ2"/>
<dbReference type="PROSITE" id="PS00061">
    <property type="entry name" value="ADH_SHORT"/>
    <property type="match status" value="1"/>
</dbReference>
<dbReference type="PANTHER" id="PTHR42760:SF133">
    <property type="entry name" value="3-OXOACYL-[ACYL-CARRIER-PROTEIN] REDUCTASE"/>
    <property type="match status" value="1"/>
</dbReference>
<evidence type="ECO:0000313" key="3">
    <source>
        <dbReference type="EMBL" id="EOA03807.1"/>
    </source>
</evidence>
<dbReference type="PANTHER" id="PTHR42760">
    <property type="entry name" value="SHORT-CHAIN DEHYDROGENASES/REDUCTASES FAMILY MEMBER"/>
    <property type="match status" value="1"/>
</dbReference>
<evidence type="ECO:0000256" key="2">
    <source>
        <dbReference type="ARBA" id="ARBA00023002"/>
    </source>
</evidence>
<dbReference type="CDD" id="cd05233">
    <property type="entry name" value="SDR_c"/>
    <property type="match status" value="1"/>
</dbReference>
<dbReference type="Proteomes" id="UP000006772">
    <property type="component" value="Unassembled WGS sequence"/>
</dbReference>
<dbReference type="PRINTS" id="PR00080">
    <property type="entry name" value="SDRFAMILY"/>
</dbReference>
<dbReference type="FunFam" id="3.40.50.720:FF:000084">
    <property type="entry name" value="Short-chain dehydrogenase reductase"/>
    <property type="match status" value="1"/>
</dbReference>
<sequence>MDLNLKDQKVIVTAGAQGIGLAITAAFVEAGAHVHICDVSEDFLASARSQFAGAPVSYSLTDVTSETQVDAMFADLSQRWGGVLDVLVNNAGIAGPTLPVEDVELSGWDQTIAVNLTGPFLCTRRAVPMLKKNGGGSIVNISSVAGRLGFALRTPYSASKYGVIGLTETWAIELGPSNIRVNAVLPGVVEGARQERIVAAKAEAYGIEHEEMRQRLLSKVSLRKMVTAQDIANQIIFICSPAGASISGRSLSVCGNVEVLS</sequence>
<dbReference type="SUPFAM" id="SSF51735">
    <property type="entry name" value="NAD(P)-binding Rossmann-fold domains"/>
    <property type="match status" value="1"/>
</dbReference>
<comment type="caution">
    <text evidence="3">The sequence shown here is derived from an EMBL/GenBank/DDBJ whole genome shotgun (WGS) entry which is preliminary data.</text>
</comment>
<dbReference type="InterPro" id="IPR036291">
    <property type="entry name" value="NAD(P)-bd_dom_sf"/>
</dbReference>
<evidence type="ECO:0000313" key="4">
    <source>
        <dbReference type="Proteomes" id="UP000006772"/>
    </source>
</evidence>
<comment type="similarity">
    <text evidence="1">Belongs to the short-chain dehydrogenases/reductases (SDR) family.</text>
</comment>
<reference evidence="3 4" key="1">
    <citation type="journal article" date="2013" name="Front. Microbiol.">
        <title>The genome of the endophytic bacterium H. frisingense GSF30(T) identifies diverse strategies in the Herbaspirillum genus to interact with plants.</title>
        <authorList>
            <person name="Straub D."/>
            <person name="Rothballer M."/>
            <person name="Hartmann A."/>
            <person name="Ludewig U."/>
        </authorList>
    </citation>
    <scope>NUCLEOTIDE SEQUENCE [LARGE SCALE GENOMIC DNA]</scope>
    <source>
        <strain evidence="3 4">GSF30</strain>
    </source>
</reference>
<accession>A0AAI9ICZ2</accession>
<dbReference type="NCBIfam" id="NF009466">
    <property type="entry name" value="PRK12826.1-2"/>
    <property type="match status" value="1"/>
</dbReference>
<dbReference type="Gene3D" id="3.40.50.720">
    <property type="entry name" value="NAD(P)-binding Rossmann-like Domain"/>
    <property type="match status" value="1"/>
</dbReference>